<proteinExistence type="predicted"/>
<evidence type="ECO:0008006" key="3">
    <source>
        <dbReference type="Google" id="ProtNLM"/>
    </source>
</evidence>
<dbReference type="InterPro" id="IPR003745">
    <property type="entry name" value="DUF166"/>
</dbReference>
<comment type="caution">
    <text evidence="1">The sequence shown here is derived from an EMBL/GenBank/DDBJ whole genome shotgun (WGS) entry which is preliminary data.</text>
</comment>
<sequence length="256" mass="29581">MNIAILFSGEFGRRFVINLVYPRLCGYLGACGVDKCDYCKDYNFSGYVKFVKEFPEPASLPTYIENVKEYLNKIEAETIVAINLHPDLLSELPNYAECRVLIVPACDQRWCLPGLRKQLEEKCKERGIEFHSPKPFCSFNPKGDFPLGTPEFEIEMEDNIIKNVKVLRSDPCGCSYYVAKMMRNYRVDNIHEFWKDIHQHQCAYPCMASMERDIELNNEAPFHLAGYIMVYKFSNAAGIDAEDFVPPHFRKIINSL</sequence>
<evidence type="ECO:0000313" key="2">
    <source>
        <dbReference type="EMBL" id="HGU59855.1"/>
    </source>
</evidence>
<gene>
    <name evidence="2" type="ORF">ENT89_06880</name>
    <name evidence="1" type="ORF">ENX77_06200</name>
</gene>
<dbReference type="Pfam" id="PF02593">
    <property type="entry name" value="DUF166"/>
    <property type="match status" value="1"/>
</dbReference>
<organism evidence="1">
    <name type="scientific">Geoglobus ahangari</name>
    <dbReference type="NCBI Taxonomy" id="113653"/>
    <lineage>
        <taxon>Archaea</taxon>
        <taxon>Methanobacteriati</taxon>
        <taxon>Methanobacteriota</taxon>
        <taxon>Archaeoglobi</taxon>
        <taxon>Archaeoglobales</taxon>
        <taxon>Archaeoglobaceae</taxon>
        <taxon>Geoglobus</taxon>
    </lineage>
</organism>
<evidence type="ECO:0000313" key="1">
    <source>
        <dbReference type="EMBL" id="HGE66687.1"/>
    </source>
</evidence>
<dbReference type="AlphaFoldDB" id="A0A7C3UJ02"/>
<accession>A0A7C3UJ02</accession>
<dbReference type="EMBL" id="DTPI01000031">
    <property type="protein sequence ID" value="HGE66687.1"/>
    <property type="molecule type" value="Genomic_DNA"/>
</dbReference>
<protein>
    <recommendedName>
        <fullName evidence="3">Thymidylate synthase</fullName>
    </recommendedName>
</protein>
<reference evidence="1" key="1">
    <citation type="journal article" date="2020" name="mSystems">
        <title>Genome- and Community-Level Interaction Insights into Carbon Utilization and Element Cycling Functions of Hydrothermarchaeota in Hydrothermal Sediment.</title>
        <authorList>
            <person name="Zhou Z."/>
            <person name="Liu Y."/>
            <person name="Xu W."/>
            <person name="Pan J."/>
            <person name="Luo Z.H."/>
            <person name="Li M."/>
        </authorList>
    </citation>
    <scope>NUCLEOTIDE SEQUENCE [LARGE SCALE GENOMIC DNA]</scope>
    <source>
        <strain evidence="2">SpSt-62</strain>
        <strain evidence="1">SpSt-97</strain>
    </source>
</reference>
<dbReference type="EMBL" id="DTAK01000050">
    <property type="protein sequence ID" value="HGU59855.1"/>
    <property type="molecule type" value="Genomic_DNA"/>
</dbReference>
<name>A0A7C3UJ02_9EURY</name>